<gene>
    <name evidence="1" type="ORF">UFOPK3733_00742</name>
</gene>
<evidence type="ECO:0000313" key="1">
    <source>
        <dbReference type="EMBL" id="CAB4932209.1"/>
    </source>
</evidence>
<name>A0A6J7IMH8_9ZZZZ</name>
<dbReference type="AlphaFoldDB" id="A0A6J7IMH8"/>
<proteinExistence type="predicted"/>
<reference evidence="1" key="1">
    <citation type="submission" date="2020-05" db="EMBL/GenBank/DDBJ databases">
        <authorList>
            <person name="Chiriac C."/>
            <person name="Salcher M."/>
            <person name="Ghai R."/>
            <person name="Kavagutti S V."/>
        </authorList>
    </citation>
    <scope>NUCLEOTIDE SEQUENCE</scope>
</reference>
<sequence length="57" mass="6378">MAISGRHTSASIPSFFGRRAHSRMTAVTVAHTMGWAPTKARMVKMTMPTMLPMRSNW</sequence>
<organism evidence="1">
    <name type="scientific">freshwater metagenome</name>
    <dbReference type="NCBI Taxonomy" id="449393"/>
    <lineage>
        <taxon>unclassified sequences</taxon>
        <taxon>metagenomes</taxon>
        <taxon>ecological metagenomes</taxon>
    </lineage>
</organism>
<protein>
    <submittedName>
        <fullName evidence="1">Unannotated protein</fullName>
    </submittedName>
</protein>
<accession>A0A6J7IMH8</accession>
<dbReference type="EMBL" id="CAFBNC010000026">
    <property type="protein sequence ID" value="CAB4932209.1"/>
    <property type="molecule type" value="Genomic_DNA"/>
</dbReference>